<keyword evidence="5" id="KW-0804">Transcription</keyword>
<keyword evidence="7" id="KW-0032">Aminotransferase</keyword>
<keyword evidence="4" id="KW-0238">DNA-binding</keyword>
<evidence type="ECO:0000313" key="8">
    <source>
        <dbReference type="Proteomes" id="UP000604161"/>
    </source>
</evidence>
<dbReference type="Pfam" id="PF00155">
    <property type="entry name" value="Aminotran_1_2"/>
    <property type="match status" value="1"/>
</dbReference>
<evidence type="ECO:0000259" key="6">
    <source>
        <dbReference type="PROSITE" id="PS50949"/>
    </source>
</evidence>
<sequence length="482" mass="54211">MTLYESLANQFIEDIKSQKLSVGTRLPALRAMAKQHQVSMTTATKTYDYLQQTGWIYAQPQSGYFVANQHMINQPEGNIFPTIDFQNMEQRDPKKFAPSNGYNPISALFTPLGTSMIAPELQPTNELQRCIKRVTRRAGQQLFDYPEPQGEQNLRSSLANHFQYDNLSFLADELVITHGCIDAIRTAIETTTNEGDTIAIGSPCFSGLLDLLVGLSRNVIEIPVQETGLDLEYFESILQQGLVAASLFSTSNINPTGLTLPAKQKQALAQLAATYQTPMIEDDIYFELSHQKQNALPSKHWDKEGYVLWCGSVSKTLAAGLRLGWCLPGRYLAQYLKKHIATGFGVNGLMQSSMAEFINTGDYRSHVNKTCLMLSKQVHQYRQFLIEHLPNEARISQPQGGMVLWVQIPNLNSIELEKAALEKQIDMRSGACFSTHDFYHDCFRINCGWPLDFSVDSYPENIVDKLNTYQQLKTLCILVKGL</sequence>
<dbReference type="InterPro" id="IPR015421">
    <property type="entry name" value="PyrdxlP-dep_Trfase_major"/>
</dbReference>
<keyword evidence="2" id="KW-0663">Pyridoxal phosphate</keyword>
<evidence type="ECO:0000313" key="7">
    <source>
        <dbReference type="EMBL" id="MBD5769590.1"/>
    </source>
</evidence>
<evidence type="ECO:0000256" key="3">
    <source>
        <dbReference type="ARBA" id="ARBA00023015"/>
    </source>
</evidence>
<dbReference type="InterPro" id="IPR004839">
    <property type="entry name" value="Aminotransferase_I/II_large"/>
</dbReference>
<dbReference type="InterPro" id="IPR036388">
    <property type="entry name" value="WH-like_DNA-bd_sf"/>
</dbReference>
<accession>A0ABR8NU64</accession>
<dbReference type="Pfam" id="PF00392">
    <property type="entry name" value="GntR"/>
    <property type="match status" value="1"/>
</dbReference>
<gene>
    <name evidence="7" type="ORF">IF202_00870</name>
</gene>
<dbReference type="InterPro" id="IPR015422">
    <property type="entry name" value="PyrdxlP-dep_Trfase_small"/>
</dbReference>
<dbReference type="Gene3D" id="3.40.640.10">
    <property type="entry name" value="Type I PLP-dependent aspartate aminotransferase-like (Major domain)"/>
    <property type="match status" value="1"/>
</dbReference>
<dbReference type="Proteomes" id="UP000604161">
    <property type="component" value="Unassembled WGS sequence"/>
</dbReference>
<dbReference type="PROSITE" id="PS50949">
    <property type="entry name" value="HTH_GNTR"/>
    <property type="match status" value="1"/>
</dbReference>
<dbReference type="CDD" id="cd00609">
    <property type="entry name" value="AAT_like"/>
    <property type="match status" value="1"/>
</dbReference>
<dbReference type="InterPro" id="IPR036390">
    <property type="entry name" value="WH_DNA-bd_sf"/>
</dbReference>
<feature type="domain" description="HTH gntR-type" evidence="6">
    <location>
        <begin position="1"/>
        <end position="69"/>
    </location>
</feature>
<comment type="similarity">
    <text evidence="1">In the C-terminal section; belongs to the class-I pyridoxal-phosphate-dependent aminotransferase family.</text>
</comment>
<dbReference type="SUPFAM" id="SSF53383">
    <property type="entry name" value="PLP-dependent transferases"/>
    <property type="match status" value="1"/>
</dbReference>
<dbReference type="InterPro" id="IPR000524">
    <property type="entry name" value="Tscrpt_reg_HTH_GntR"/>
</dbReference>
<keyword evidence="8" id="KW-1185">Reference proteome</keyword>
<dbReference type="RefSeq" id="WP_191592984.1">
    <property type="nucleotide sequence ID" value="NZ_JACYFC010000001.1"/>
</dbReference>
<dbReference type="GO" id="GO:0008483">
    <property type="term" value="F:transaminase activity"/>
    <property type="evidence" value="ECO:0007669"/>
    <property type="project" value="UniProtKB-KW"/>
</dbReference>
<evidence type="ECO:0000256" key="5">
    <source>
        <dbReference type="ARBA" id="ARBA00023163"/>
    </source>
</evidence>
<comment type="caution">
    <text evidence="7">The sequence shown here is derived from an EMBL/GenBank/DDBJ whole genome shotgun (WGS) entry which is preliminary data.</text>
</comment>
<dbReference type="InterPro" id="IPR051446">
    <property type="entry name" value="HTH_trans_reg/aminotransferase"/>
</dbReference>
<proteinExistence type="inferred from homology"/>
<dbReference type="PANTHER" id="PTHR46577:SF2">
    <property type="entry name" value="TRANSCRIPTIONAL REGULATORY PROTEIN"/>
    <property type="match status" value="1"/>
</dbReference>
<evidence type="ECO:0000256" key="1">
    <source>
        <dbReference type="ARBA" id="ARBA00005384"/>
    </source>
</evidence>
<organism evidence="7 8">
    <name type="scientific">Marinomonas colpomeniae</name>
    <dbReference type="NCBI Taxonomy" id="2774408"/>
    <lineage>
        <taxon>Bacteria</taxon>
        <taxon>Pseudomonadati</taxon>
        <taxon>Pseudomonadota</taxon>
        <taxon>Gammaproteobacteria</taxon>
        <taxon>Oceanospirillales</taxon>
        <taxon>Oceanospirillaceae</taxon>
        <taxon>Marinomonas</taxon>
    </lineage>
</organism>
<dbReference type="Gene3D" id="1.10.10.10">
    <property type="entry name" value="Winged helix-like DNA-binding domain superfamily/Winged helix DNA-binding domain"/>
    <property type="match status" value="1"/>
</dbReference>
<keyword evidence="7" id="KW-0808">Transferase</keyword>
<keyword evidence="3" id="KW-0805">Transcription regulation</keyword>
<dbReference type="CDD" id="cd07377">
    <property type="entry name" value="WHTH_GntR"/>
    <property type="match status" value="1"/>
</dbReference>
<evidence type="ECO:0000256" key="4">
    <source>
        <dbReference type="ARBA" id="ARBA00023125"/>
    </source>
</evidence>
<dbReference type="SUPFAM" id="SSF46785">
    <property type="entry name" value="Winged helix' DNA-binding domain"/>
    <property type="match status" value="1"/>
</dbReference>
<dbReference type="SMART" id="SM00345">
    <property type="entry name" value="HTH_GNTR"/>
    <property type="match status" value="1"/>
</dbReference>
<reference evidence="7 8" key="1">
    <citation type="submission" date="2020-09" db="EMBL/GenBank/DDBJ databases">
        <title>Marinomonas sp. nov., isolated from the cysticercosis algae of Qingdao, China.</title>
        <authorList>
            <person name="Sun X."/>
        </authorList>
    </citation>
    <scope>NUCLEOTIDE SEQUENCE [LARGE SCALE GENOMIC DNA]</scope>
    <source>
        <strain evidence="7 8">SM2066</strain>
    </source>
</reference>
<dbReference type="Gene3D" id="3.90.1150.10">
    <property type="entry name" value="Aspartate Aminotransferase, domain 1"/>
    <property type="match status" value="1"/>
</dbReference>
<protein>
    <submittedName>
        <fullName evidence="7">PLP-dependent aminotransferase family protein</fullName>
    </submittedName>
</protein>
<dbReference type="EMBL" id="JACYFC010000001">
    <property type="protein sequence ID" value="MBD5769590.1"/>
    <property type="molecule type" value="Genomic_DNA"/>
</dbReference>
<dbReference type="PANTHER" id="PTHR46577">
    <property type="entry name" value="HTH-TYPE TRANSCRIPTIONAL REGULATORY PROTEIN GABR"/>
    <property type="match status" value="1"/>
</dbReference>
<name>A0ABR8NU64_9GAMM</name>
<evidence type="ECO:0000256" key="2">
    <source>
        <dbReference type="ARBA" id="ARBA00022898"/>
    </source>
</evidence>
<dbReference type="InterPro" id="IPR015424">
    <property type="entry name" value="PyrdxlP-dep_Trfase"/>
</dbReference>